<evidence type="ECO:0000313" key="3">
    <source>
        <dbReference type="RefSeq" id="XP_022108038.1"/>
    </source>
</evidence>
<dbReference type="GO" id="GO:0005615">
    <property type="term" value="C:extracellular space"/>
    <property type="evidence" value="ECO:0007669"/>
    <property type="project" value="TreeGrafter"/>
</dbReference>
<dbReference type="Proteomes" id="UP000694845">
    <property type="component" value="Unplaced"/>
</dbReference>
<dbReference type="InterPro" id="IPR052071">
    <property type="entry name" value="SCUB_EGF-like_domain"/>
</dbReference>
<organism evidence="2 3">
    <name type="scientific">Acanthaster planci</name>
    <name type="common">Crown-of-thorns starfish</name>
    <dbReference type="NCBI Taxonomy" id="133434"/>
    <lineage>
        <taxon>Eukaryota</taxon>
        <taxon>Metazoa</taxon>
        <taxon>Echinodermata</taxon>
        <taxon>Eleutherozoa</taxon>
        <taxon>Asterozoa</taxon>
        <taxon>Asteroidea</taxon>
        <taxon>Valvatacea</taxon>
        <taxon>Valvatida</taxon>
        <taxon>Acanthasteridae</taxon>
        <taxon>Acanthaster</taxon>
    </lineage>
</organism>
<keyword evidence="2" id="KW-1185">Reference proteome</keyword>
<dbReference type="Pfam" id="PF07699">
    <property type="entry name" value="Ephrin_rec_like"/>
    <property type="match status" value="1"/>
</dbReference>
<dbReference type="GO" id="GO:0009986">
    <property type="term" value="C:cell surface"/>
    <property type="evidence" value="ECO:0007669"/>
    <property type="project" value="TreeGrafter"/>
</dbReference>
<dbReference type="GeneID" id="110988629"/>
<dbReference type="PANTHER" id="PTHR24046:SF5">
    <property type="entry name" value="EGF-LIKE DOMAIN-CONTAINING PROTEIN"/>
    <property type="match status" value="1"/>
</dbReference>
<feature type="domain" description="Tyrosine-protein kinase ephrin type A/B receptor-like" evidence="1">
    <location>
        <begin position="285"/>
        <end position="326"/>
    </location>
</feature>
<dbReference type="OrthoDB" id="6147614at2759"/>
<dbReference type="AlphaFoldDB" id="A0A8B7ZR36"/>
<dbReference type="KEGG" id="aplc:110988629"/>
<dbReference type="GO" id="GO:0007165">
    <property type="term" value="P:signal transduction"/>
    <property type="evidence" value="ECO:0007669"/>
    <property type="project" value="TreeGrafter"/>
</dbReference>
<dbReference type="InterPro" id="IPR011641">
    <property type="entry name" value="Tyr-kin_ephrin_A/B_rcpt-like"/>
</dbReference>
<accession>A0A8B7ZR36</accession>
<evidence type="ECO:0000313" key="2">
    <source>
        <dbReference type="Proteomes" id="UP000694845"/>
    </source>
</evidence>
<dbReference type="Gene3D" id="2.10.50.10">
    <property type="entry name" value="Tumor Necrosis Factor Receptor, subunit A, domain 2"/>
    <property type="match status" value="1"/>
</dbReference>
<dbReference type="RefSeq" id="XP_022108038.1">
    <property type="nucleotide sequence ID" value="XM_022252346.1"/>
</dbReference>
<sequence length="331" mass="37046">MCSDMDIYNMYFQFLDESILAFSVSIPLSLEGCRQVTRPFRGNLVCQIDGQEQNCTISCWQGYSFSRAVLPSYQCGASTNYKWSHETEDNPRLALPQCTKYKPPNKIAMVMNLAYSTNLTCDGFDPARDSLVHQTVRDKITLNVKTLSCVQDNSCSVKRAQVSGCSTQSPADQTHRRRRRSVELIQITIRLERDIHVPDQQNLTSEQVTNQNSTIEAVSELQDAALQLINKSASGQFALNVDHQVYDVDTERTQAYGMQVCPHGSVRMNAQDARCVPCESGWYENKEACYACPPGTYQSQEGSIYCQDCPRGHTTIGPGATEEEDCEVIAL</sequence>
<dbReference type="SMART" id="SM01411">
    <property type="entry name" value="Ephrin_rec_like"/>
    <property type="match status" value="1"/>
</dbReference>
<dbReference type="OMA" id="HECTECP"/>
<gene>
    <name evidence="3" type="primary">LOC110988629</name>
</gene>
<dbReference type="PANTHER" id="PTHR24046">
    <property type="entry name" value="SIGNAL PEPTIDE, CUB AND EGF-LIKE DOMAIN-CONTAINING"/>
    <property type="match status" value="1"/>
</dbReference>
<reference evidence="3" key="1">
    <citation type="submission" date="2025-08" db="UniProtKB">
        <authorList>
            <consortium name="RefSeq"/>
        </authorList>
    </citation>
    <scope>IDENTIFICATION</scope>
</reference>
<protein>
    <submittedName>
        <fullName evidence="3">Signal peptide, CUB and EGF-like domain-containing protein 2</fullName>
    </submittedName>
</protein>
<evidence type="ECO:0000259" key="1">
    <source>
        <dbReference type="Pfam" id="PF07699"/>
    </source>
</evidence>
<proteinExistence type="predicted"/>
<name>A0A8B7ZR36_ACAPL</name>